<feature type="binding site" evidence="3">
    <location>
        <position position="83"/>
    </location>
    <ligand>
        <name>Zn(2+)</name>
        <dbReference type="ChEBI" id="CHEBI:29105"/>
    </ligand>
</feature>
<dbReference type="GO" id="GO:0045277">
    <property type="term" value="C:respiratory chain complex IV"/>
    <property type="evidence" value="ECO:0007669"/>
    <property type="project" value="InterPro"/>
</dbReference>
<keyword evidence="1 3" id="KW-0479">Metal-binding</keyword>
<dbReference type="EMBL" id="BGZK01000355">
    <property type="protein sequence ID" value="GBP38861.1"/>
    <property type="molecule type" value="Genomic_DNA"/>
</dbReference>
<dbReference type="PANTHER" id="PTHR10122">
    <property type="entry name" value="CYTOCHROME C OXIDASE SUBUNIT 5B, MITOCHONDRIAL"/>
    <property type="match status" value="1"/>
</dbReference>
<keyword evidence="5" id="KW-1185">Reference proteome</keyword>
<dbReference type="InterPro" id="IPR036972">
    <property type="entry name" value="Cyt_c_oxidase_su5b_sf"/>
</dbReference>
<sequence>MLRVSAARQVARRAPRGLRGRARVYSEMHDPLDHATGIEKRELIAHLCGNCDPFNLLAFKRGPGTRQCPNLVPSAFTMRLVACSCHPRSMSISYMWLHKDEPKRCYCGYWFELVYAAPL</sequence>
<evidence type="ECO:0000256" key="1">
    <source>
        <dbReference type="ARBA" id="ARBA00022723"/>
    </source>
</evidence>
<evidence type="ECO:0000256" key="3">
    <source>
        <dbReference type="PIRSR" id="PIRSR602124-1"/>
    </source>
</evidence>
<evidence type="ECO:0000313" key="5">
    <source>
        <dbReference type="Proteomes" id="UP000299102"/>
    </source>
</evidence>
<protein>
    <submittedName>
        <fullName evidence="4">Cytochrome c oxidase subunit 5B, mitochondrial</fullName>
    </submittedName>
</protein>
<proteinExistence type="predicted"/>
<dbReference type="PROSITE" id="PS51359">
    <property type="entry name" value="COX5B_2"/>
    <property type="match status" value="1"/>
</dbReference>
<comment type="caution">
    <text evidence="4">The sequence shown here is derived from an EMBL/GenBank/DDBJ whole genome shotgun (WGS) entry which is preliminary data.</text>
</comment>
<keyword evidence="2 3" id="KW-0862">Zinc</keyword>
<dbReference type="STRING" id="151549.A0A4C1VK00"/>
<evidence type="ECO:0000313" key="4">
    <source>
        <dbReference type="EMBL" id="GBP38861.1"/>
    </source>
</evidence>
<dbReference type="AlphaFoldDB" id="A0A4C1VK00"/>
<dbReference type="Gene3D" id="2.60.11.10">
    <property type="entry name" value="Cytochrome c oxidase, subunit Vb"/>
    <property type="match status" value="1"/>
</dbReference>
<feature type="binding site" evidence="3">
    <location>
        <position position="107"/>
    </location>
    <ligand>
        <name>Zn(2+)</name>
        <dbReference type="ChEBI" id="CHEBI:29105"/>
    </ligand>
</feature>
<feature type="binding site" evidence="3">
    <location>
        <position position="105"/>
    </location>
    <ligand>
        <name>Zn(2+)</name>
        <dbReference type="ChEBI" id="CHEBI:29105"/>
    </ligand>
</feature>
<evidence type="ECO:0000256" key="2">
    <source>
        <dbReference type="ARBA" id="ARBA00022833"/>
    </source>
</evidence>
<gene>
    <name evidence="4" type="primary">COX5B</name>
    <name evidence="4" type="ORF">EVAR_32377_1</name>
</gene>
<dbReference type="PANTHER" id="PTHR10122:SF0">
    <property type="entry name" value="CYTOCHROME C OXIDASE SUBUNIT 5B, ISOFORM A-RELATED"/>
    <property type="match status" value="1"/>
</dbReference>
<dbReference type="GO" id="GO:0006123">
    <property type="term" value="P:mitochondrial electron transport, cytochrome c to oxygen"/>
    <property type="evidence" value="ECO:0007669"/>
    <property type="project" value="InterPro"/>
</dbReference>
<organism evidence="4 5">
    <name type="scientific">Eumeta variegata</name>
    <name type="common">Bagworm moth</name>
    <name type="synonym">Eumeta japonica</name>
    <dbReference type="NCBI Taxonomy" id="151549"/>
    <lineage>
        <taxon>Eukaryota</taxon>
        <taxon>Metazoa</taxon>
        <taxon>Ecdysozoa</taxon>
        <taxon>Arthropoda</taxon>
        <taxon>Hexapoda</taxon>
        <taxon>Insecta</taxon>
        <taxon>Pterygota</taxon>
        <taxon>Neoptera</taxon>
        <taxon>Endopterygota</taxon>
        <taxon>Lepidoptera</taxon>
        <taxon>Glossata</taxon>
        <taxon>Ditrysia</taxon>
        <taxon>Tineoidea</taxon>
        <taxon>Psychidae</taxon>
        <taxon>Oiketicinae</taxon>
        <taxon>Eumeta</taxon>
    </lineage>
</organism>
<dbReference type="InterPro" id="IPR002124">
    <property type="entry name" value="Cyt_c_oxidase_su5b"/>
</dbReference>
<feature type="binding site" evidence="3">
    <location>
        <position position="85"/>
    </location>
    <ligand>
        <name>Zn(2+)</name>
        <dbReference type="ChEBI" id="CHEBI:29105"/>
    </ligand>
</feature>
<name>A0A4C1VK00_EUMVA</name>
<reference evidence="4 5" key="1">
    <citation type="journal article" date="2019" name="Commun. Biol.">
        <title>The bagworm genome reveals a unique fibroin gene that provides high tensile strength.</title>
        <authorList>
            <person name="Kono N."/>
            <person name="Nakamura H."/>
            <person name="Ohtoshi R."/>
            <person name="Tomita M."/>
            <person name="Numata K."/>
            <person name="Arakawa K."/>
        </authorList>
    </citation>
    <scope>NUCLEOTIDE SEQUENCE [LARGE SCALE GENOMIC DNA]</scope>
</reference>
<dbReference type="FunFam" id="2.60.11.10:FF:000004">
    <property type="entry name" value="Cytochrome c oxidase subunit 5B"/>
    <property type="match status" value="1"/>
</dbReference>
<dbReference type="SUPFAM" id="SSF57802">
    <property type="entry name" value="Rubredoxin-like"/>
    <property type="match status" value="1"/>
</dbReference>
<dbReference type="OrthoDB" id="10249250at2759"/>
<dbReference type="GO" id="GO:0005740">
    <property type="term" value="C:mitochondrial envelope"/>
    <property type="evidence" value="ECO:0007669"/>
    <property type="project" value="InterPro"/>
</dbReference>
<dbReference type="GO" id="GO:0046872">
    <property type="term" value="F:metal ion binding"/>
    <property type="evidence" value="ECO:0007669"/>
    <property type="project" value="UniProtKB-KW"/>
</dbReference>
<dbReference type="Proteomes" id="UP000299102">
    <property type="component" value="Unassembled WGS sequence"/>
</dbReference>
<dbReference type="Pfam" id="PF01215">
    <property type="entry name" value="COX5B"/>
    <property type="match status" value="1"/>
</dbReference>
<dbReference type="CDD" id="cd00924">
    <property type="entry name" value="Cyt_c_Oxidase_Vb"/>
    <property type="match status" value="1"/>
</dbReference>
<accession>A0A4C1VK00</accession>